<evidence type="ECO:0000313" key="3">
    <source>
        <dbReference type="Proteomes" id="UP000049127"/>
    </source>
</evidence>
<organism evidence="2 3">
    <name type="scientific">Paraclostridium sordellii</name>
    <name type="common">Clostridium sordellii</name>
    <dbReference type="NCBI Taxonomy" id="1505"/>
    <lineage>
        <taxon>Bacteria</taxon>
        <taxon>Bacillati</taxon>
        <taxon>Bacillota</taxon>
        <taxon>Clostridia</taxon>
        <taxon>Peptostreptococcales</taxon>
        <taxon>Peptostreptococcaceae</taxon>
        <taxon>Paraclostridium</taxon>
    </lineage>
</organism>
<reference evidence="3" key="1">
    <citation type="submission" date="2015-01" db="EMBL/GenBank/DDBJ databases">
        <authorList>
            <person name="Aslett M.A."/>
            <person name="De Silva N."/>
        </authorList>
    </citation>
    <scope>NUCLEOTIDE SEQUENCE [LARGE SCALE GENOMIC DNA]</scope>
    <source>
        <strain evidence="3">R28058</strain>
    </source>
</reference>
<evidence type="ECO:0000256" key="1">
    <source>
        <dbReference type="SAM" id="Coils"/>
    </source>
</evidence>
<feature type="coiled-coil region" evidence="1">
    <location>
        <begin position="72"/>
        <end position="99"/>
    </location>
</feature>
<proteinExistence type="predicted"/>
<protein>
    <submittedName>
        <fullName evidence="2">RNA polymerase sigma factor</fullName>
    </submittedName>
</protein>
<dbReference type="Proteomes" id="UP000049127">
    <property type="component" value="Unassembled WGS sequence"/>
</dbReference>
<accession>A0A0C7QZJ6</accession>
<name>A0A0C7QZJ6_PARSO</name>
<evidence type="ECO:0000313" key="2">
    <source>
        <dbReference type="EMBL" id="CEQ02020.1"/>
    </source>
</evidence>
<dbReference type="OrthoDB" id="10005204at2"/>
<dbReference type="AlphaFoldDB" id="A0A0C7QZJ6"/>
<keyword evidence="1" id="KW-0175">Coiled coil</keyword>
<dbReference type="EMBL" id="CEKZ01000001">
    <property type="protein sequence ID" value="CEQ02020.1"/>
    <property type="molecule type" value="Genomic_DNA"/>
</dbReference>
<gene>
    <name evidence="2" type="ORF">R28058_33851</name>
</gene>
<dbReference type="InterPro" id="IPR013324">
    <property type="entry name" value="RNA_pol_sigma_r3/r4-like"/>
</dbReference>
<sequence length="145" mass="17126">MSNDKFKEAEGKLFKYNLTKAEMNCLKLDIEKIEMNYEYNGLVSMGFEERTGKTNSISKPTEKEVMQKDKVIREKYKVMKEKEIEIKKIENALTILNDEELDLVNRRYFSNKNVGWTYISKMMAMSESKCKQMRVEIIDKIKGLL</sequence>
<dbReference type="SUPFAM" id="SSF88659">
    <property type="entry name" value="Sigma3 and sigma4 domains of RNA polymerase sigma factors"/>
    <property type="match status" value="1"/>
</dbReference>
<dbReference type="RefSeq" id="WP_055341076.1">
    <property type="nucleotide sequence ID" value="NZ_CEKZ01000001.1"/>
</dbReference>